<dbReference type="EMBL" id="JABANM010016221">
    <property type="protein sequence ID" value="KAF4729809.1"/>
    <property type="molecule type" value="Genomic_DNA"/>
</dbReference>
<gene>
    <name evidence="2" type="ORF">FOZ62_004376</name>
</gene>
<accession>A0A7J6SA21</accession>
<keyword evidence="1" id="KW-0472">Membrane</keyword>
<evidence type="ECO:0000313" key="2">
    <source>
        <dbReference type="EMBL" id="KAF4729809.1"/>
    </source>
</evidence>
<feature type="transmembrane region" description="Helical" evidence="1">
    <location>
        <begin position="97"/>
        <end position="117"/>
    </location>
</feature>
<evidence type="ECO:0000313" key="3">
    <source>
        <dbReference type="Proteomes" id="UP000574390"/>
    </source>
</evidence>
<proteinExistence type="predicted"/>
<feature type="transmembrane region" description="Helical" evidence="1">
    <location>
        <begin position="129"/>
        <end position="146"/>
    </location>
</feature>
<feature type="non-terminal residue" evidence="2">
    <location>
        <position position="206"/>
    </location>
</feature>
<feature type="non-terminal residue" evidence="2">
    <location>
        <position position="1"/>
    </location>
</feature>
<comment type="caution">
    <text evidence="2">The sequence shown here is derived from an EMBL/GenBank/DDBJ whole genome shotgun (WGS) entry which is preliminary data.</text>
</comment>
<dbReference type="Proteomes" id="UP000574390">
    <property type="component" value="Unassembled WGS sequence"/>
</dbReference>
<sequence>RTISMWNLKRSGAAPGAGVPKPENYAKKEFIYKIQIASVFLVSVRVLPWALRKAGVMESLGIPATRRSREDAVNGEEAYEKGQSALESERRPYLEEVRLVIAVSMFYGTCAILMVVANKLTLQAYASPFLSLWLQSVIAVLCLLAANRAHPHLLGLSLSASPKSLLIAMYEGRKVLSAASSRECSSLSASRSVHCQLSELGLCLAL</sequence>
<protein>
    <submittedName>
        <fullName evidence="2">Uncharacterized protein</fullName>
    </submittedName>
</protein>
<organism evidence="2 3">
    <name type="scientific">Perkinsus olseni</name>
    <name type="common">Perkinsus atlanticus</name>
    <dbReference type="NCBI Taxonomy" id="32597"/>
    <lineage>
        <taxon>Eukaryota</taxon>
        <taxon>Sar</taxon>
        <taxon>Alveolata</taxon>
        <taxon>Perkinsozoa</taxon>
        <taxon>Perkinsea</taxon>
        <taxon>Perkinsida</taxon>
        <taxon>Perkinsidae</taxon>
        <taxon>Perkinsus</taxon>
    </lineage>
</organism>
<dbReference type="AlphaFoldDB" id="A0A7J6SA21"/>
<keyword evidence="1" id="KW-1133">Transmembrane helix</keyword>
<evidence type="ECO:0000256" key="1">
    <source>
        <dbReference type="SAM" id="Phobius"/>
    </source>
</evidence>
<keyword evidence="1" id="KW-0812">Transmembrane</keyword>
<reference evidence="2 3" key="1">
    <citation type="submission" date="2020-04" db="EMBL/GenBank/DDBJ databases">
        <title>Perkinsus olseni comparative genomics.</title>
        <authorList>
            <person name="Bogema D.R."/>
        </authorList>
    </citation>
    <scope>NUCLEOTIDE SEQUENCE [LARGE SCALE GENOMIC DNA]</scope>
    <source>
        <strain evidence="2">ATCC PRA-205</strain>
    </source>
</reference>
<name>A0A7J6SA21_PEROL</name>